<evidence type="ECO:0000313" key="1">
    <source>
        <dbReference type="EMBL" id="CUX34771.1"/>
    </source>
</evidence>
<dbReference type="EMBL" id="FBWH01000025">
    <property type="protein sequence ID" value="CUX34771.1"/>
    <property type="molecule type" value="Genomic_DNA"/>
</dbReference>
<accession>A0ABM9VH92</accession>
<dbReference type="Proteomes" id="UP000191812">
    <property type="component" value="Unassembled WGS sequence"/>
</dbReference>
<sequence>MEPLSAQDVRSLSVIPQWHSTVFSRFKPIATILSVFIFVQRTLFFEYAPISPRRITAQR</sequence>
<reference evidence="1 2" key="1">
    <citation type="submission" date="2016-01" db="EMBL/GenBank/DDBJ databases">
        <authorList>
            <person name="Regsiter A."/>
            <person name="william w."/>
        </authorList>
    </citation>
    <scope>NUCLEOTIDE SEQUENCE [LARGE SCALE GENOMIC DNA]</scope>
    <source>
        <strain evidence="1 2">CFBP 6927</strain>
    </source>
</reference>
<comment type="caution">
    <text evidence="1">The sequence shown here is derived from an EMBL/GenBank/DDBJ whole genome shotgun (WGS) entry which is preliminary data.</text>
</comment>
<proteinExistence type="predicted"/>
<keyword evidence="2" id="KW-1185">Reference proteome</keyword>
<gene>
    <name evidence="1" type="ORF">AGR13a_Cc310032</name>
</gene>
<name>A0ABM9VH92_9HYPH</name>
<organism evidence="1 2">
    <name type="scientific">Agrobacterium genomosp. 13 str. CFBP 6927</name>
    <dbReference type="NCBI Taxonomy" id="1183428"/>
    <lineage>
        <taxon>Bacteria</taxon>
        <taxon>Pseudomonadati</taxon>
        <taxon>Pseudomonadota</taxon>
        <taxon>Alphaproteobacteria</taxon>
        <taxon>Hyphomicrobiales</taxon>
        <taxon>Rhizobiaceae</taxon>
        <taxon>Rhizobium/Agrobacterium group</taxon>
        <taxon>Agrobacterium</taxon>
        <taxon>Agrobacterium tumefaciens complex</taxon>
    </lineage>
</organism>
<evidence type="ECO:0000313" key="2">
    <source>
        <dbReference type="Proteomes" id="UP000191812"/>
    </source>
</evidence>
<protein>
    <submittedName>
        <fullName evidence="1">Uncharacterized protein</fullName>
    </submittedName>
</protein>